<evidence type="ECO:0000256" key="3">
    <source>
        <dbReference type="ARBA" id="ARBA00022553"/>
    </source>
</evidence>
<dbReference type="InterPro" id="IPR011712">
    <property type="entry name" value="Sig_transdc_His_kin_sub3_dim/P"/>
</dbReference>
<feature type="transmembrane region" description="Helical" evidence="10">
    <location>
        <begin position="140"/>
        <end position="158"/>
    </location>
</feature>
<dbReference type="Gene3D" id="3.30.565.10">
    <property type="entry name" value="Histidine kinase-like ATPase, C-terminal domain"/>
    <property type="match status" value="1"/>
</dbReference>
<dbReference type="InterPro" id="IPR050482">
    <property type="entry name" value="Sensor_HK_TwoCompSys"/>
</dbReference>
<comment type="catalytic activity">
    <reaction evidence="1">
        <text>ATP + protein L-histidine = ADP + protein N-phospho-L-histidine.</text>
        <dbReference type="EC" id="2.7.13.3"/>
    </reaction>
</comment>
<feature type="transmembrane region" description="Helical" evidence="10">
    <location>
        <begin position="35"/>
        <end position="53"/>
    </location>
</feature>
<dbReference type="Gene3D" id="1.20.5.1930">
    <property type="match status" value="1"/>
</dbReference>
<dbReference type="PANTHER" id="PTHR24421">
    <property type="entry name" value="NITRATE/NITRITE SENSOR PROTEIN NARX-RELATED"/>
    <property type="match status" value="1"/>
</dbReference>
<dbReference type="AlphaFoldDB" id="A0A2S4JVS2"/>
<evidence type="ECO:0000256" key="9">
    <source>
        <dbReference type="SAM" id="MobiDB-lite"/>
    </source>
</evidence>
<dbReference type="RefSeq" id="WP_103679788.1">
    <property type="nucleotide sequence ID" value="NZ_LPWH01000052.1"/>
</dbReference>
<keyword evidence="4" id="KW-0808">Transferase</keyword>
<dbReference type="Proteomes" id="UP000237350">
    <property type="component" value="Unassembled WGS sequence"/>
</dbReference>
<keyword evidence="14" id="KW-1185">Reference proteome</keyword>
<evidence type="ECO:0000259" key="11">
    <source>
        <dbReference type="Pfam" id="PF02518"/>
    </source>
</evidence>
<feature type="domain" description="Signal transduction histidine kinase subgroup 3 dimerisation and phosphoacceptor" evidence="12">
    <location>
        <begin position="203"/>
        <end position="272"/>
    </location>
</feature>
<keyword evidence="10" id="KW-0472">Membrane</keyword>
<feature type="compositionally biased region" description="Pro residues" evidence="9">
    <location>
        <begin position="406"/>
        <end position="422"/>
    </location>
</feature>
<evidence type="ECO:0000259" key="12">
    <source>
        <dbReference type="Pfam" id="PF07730"/>
    </source>
</evidence>
<feature type="transmembrane region" description="Helical" evidence="10">
    <location>
        <begin position="60"/>
        <end position="77"/>
    </location>
</feature>
<feature type="region of interest" description="Disordered" evidence="9">
    <location>
        <begin position="400"/>
        <end position="422"/>
    </location>
</feature>
<dbReference type="GO" id="GO:0000155">
    <property type="term" value="F:phosphorelay sensor kinase activity"/>
    <property type="evidence" value="ECO:0007669"/>
    <property type="project" value="InterPro"/>
</dbReference>
<keyword evidence="3" id="KW-0597">Phosphoprotein</keyword>
<proteinExistence type="predicted"/>
<dbReference type="GO" id="GO:0016020">
    <property type="term" value="C:membrane"/>
    <property type="evidence" value="ECO:0007669"/>
    <property type="project" value="InterPro"/>
</dbReference>
<feature type="domain" description="Histidine kinase/HSP90-like ATPase" evidence="11">
    <location>
        <begin position="317"/>
        <end position="400"/>
    </location>
</feature>
<keyword evidence="6" id="KW-0418">Kinase</keyword>
<dbReference type="InterPro" id="IPR003594">
    <property type="entry name" value="HATPase_dom"/>
</dbReference>
<dbReference type="Pfam" id="PF07730">
    <property type="entry name" value="HisKA_3"/>
    <property type="match status" value="1"/>
</dbReference>
<evidence type="ECO:0000256" key="4">
    <source>
        <dbReference type="ARBA" id="ARBA00022679"/>
    </source>
</evidence>
<keyword evidence="5" id="KW-0547">Nucleotide-binding</keyword>
<dbReference type="CDD" id="cd16917">
    <property type="entry name" value="HATPase_UhpB-NarQ-NarX-like"/>
    <property type="match status" value="1"/>
</dbReference>
<keyword evidence="10" id="KW-1133">Transmembrane helix</keyword>
<dbReference type="Pfam" id="PF02518">
    <property type="entry name" value="HATPase_c"/>
    <property type="match status" value="1"/>
</dbReference>
<dbReference type="GO" id="GO:0005524">
    <property type="term" value="F:ATP binding"/>
    <property type="evidence" value="ECO:0007669"/>
    <property type="project" value="UniProtKB-KW"/>
</dbReference>
<dbReference type="GO" id="GO:0046983">
    <property type="term" value="F:protein dimerization activity"/>
    <property type="evidence" value="ECO:0007669"/>
    <property type="project" value="InterPro"/>
</dbReference>
<dbReference type="PANTHER" id="PTHR24421:SF10">
    <property type="entry name" value="NITRATE_NITRITE SENSOR PROTEIN NARQ"/>
    <property type="match status" value="1"/>
</dbReference>
<evidence type="ECO:0000256" key="1">
    <source>
        <dbReference type="ARBA" id="ARBA00000085"/>
    </source>
</evidence>
<accession>A0A2S4JVS2</accession>
<protein>
    <recommendedName>
        <fullName evidence="2">histidine kinase</fullName>
        <ecNumber evidence="2">2.7.13.3</ecNumber>
    </recommendedName>
</protein>
<evidence type="ECO:0000313" key="13">
    <source>
        <dbReference type="EMBL" id="POR03618.1"/>
    </source>
</evidence>
<feature type="transmembrane region" description="Helical" evidence="10">
    <location>
        <begin position="89"/>
        <end position="120"/>
    </location>
</feature>
<keyword evidence="10" id="KW-0812">Transmembrane</keyword>
<evidence type="ECO:0000256" key="10">
    <source>
        <dbReference type="SAM" id="Phobius"/>
    </source>
</evidence>
<gene>
    <name evidence="13" type="ORF">AU468_05065</name>
</gene>
<evidence type="ECO:0000256" key="6">
    <source>
        <dbReference type="ARBA" id="ARBA00022777"/>
    </source>
</evidence>
<keyword evidence="8" id="KW-0902">Two-component regulatory system</keyword>
<keyword evidence="7" id="KW-0067">ATP-binding</keyword>
<comment type="caution">
    <text evidence="13">The sequence shown here is derived from an EMBL/GenBank/DDBJ whole genome shotgun (WGS) entry which is preliminary data.</text>
</comment>
<dbReference type="SUPFAM" id="SSF55874">
    <property type="entry name" value="ATPase domain of HSP90 chaperone/DNA topoisomerase II/histidine kinase"/>
    <property type="match status" value="1"/>
</dbReference>
<dbReference type="InterPro" id="IPR036890">
    <property type="entry name" value="HATPase_C_sf"/>
</dbReference>
<evidence type="ECO:0000256" key="5">
    <source>
        <dbReference type="ARBA" id="ARBA00022741"/>
    </source>
</evidence>
<evidence type="ECO:0000256" key="7">
    <source>
        <dbReference type="ARBA" id="ARBA00022840"/>
    </source>
</evidence>
<evidence type="ECO:0000256" key="2">
    <source>
        <dbReference type="ARBA" id="ARBA00012438"/>
    </source>
</evidence>
<dbReference type="EMBL" id="LPWH01000052">
    <property type="protein sequence ID" value="POR03618.1"/>
    <property type="molecule type" value="Genomic_DNA"/>
</dbReference>
<evidence type="ECO:0000256" key="8">
    <source>
        <dbReference type="ARBA" id="ARBA00023012"/>
    </source>
</evidence>
<dbReference type="OrthoDB" id="6231at2"/>
<sequence>MQTQRVLLTFTILVLYVAALTLARGVGQELPPQWIGYTLPSILLCCVLVIPQLNQELAEVIRLILLGIQIALTYVILQPLGEALLLEVLLLMAAAISIALYGSVPSALTLGTFLFAALLFRTRPAKVWDIRVEQAPPRDVAITAVIVASSFFITFVAARGDTRRRRVLASSRHQEQTIRKLVEANMEYQRYALDIEQSARQKERERITREIHDAVGYAFTNQRMVLEAATVLMERNREQDRERLASLVRDAAQSLGEGYQEVRSALHRLRRVERRHQTLETRLLHLIRHFSAVSGVTITPRILLGQGQMPPPLEEIFFRCAQEGITNAFCHGQASQVTLILRADREGFYLTVLDDGRGSSGSIQEGIGLGGMRERLEPYGGTLRTSTMERGFSLHVHLPRNIPYRHSPPPDTPLPPPEETQP</sequence>
<name>A0A2S4JVS2_9SPIO</name>
<reference evidence="14" key="1">
    <citation type="submission" date="2015-12" db="EMBL/GenBank/DDBJ databases">
        <authorList>
            <person name="Lodha T.D."/>
            <person name="Chintalapati S."/>
            <person name="Chintalapati V.R."/>
            <person name="Sravanthi T."/>
        </authorList>
    </citation>
    <scope>NUCLEOTIDE SEQUENCE [LARGE SCALE GENOMIC DNA]</scope>
    <source>
        <strain evidence="14">JC133</strain>
    </source>
</reference>
<dbReference type="EC" id="2.7.13.3" evidence="2"/>
<organism evidence="13 14">
    <name type="scientific">Alkalispirochaeta sphaeroplastigenens</name>
    <dbReference type="NCBI Taxonomy" id="1187066"/>
    <lineage>
        <taxon>Bacteria</taxon>
        <taxon>Pseudomonadati</taxon>
        <taxon>Spirochaetota</taxon>
        <taxon>Spirochaetia</taxon>
        <taxon>Spirochaetales</taxon>
        <taxon>Spirochaetaceae</taxon>
        <taxon>Alkalispirochaeta</taxon>
    </lineage>
</organism>
<evidence type="ECO:0000313" key="14">
    <source>
        <dbReference type="Proteomes" id="UP000237350"/>
    </source>
</evidence>